<evidence type="ECO:0000313" key="3">
    <source>
        <dbReference type="EMBL" id="KZV36198.1"/>
    </source>
</evidence>
<dbReference type="EMBL" id="KV003914">
    <property type="protein sequence ID" value="KZV36198.1"/>
    <property type="molecule type" value="Genomic_DNA"/>
</dbReference>
<sequence>MNCKQSMDVEALPLAAKKERKLTGKRRRRYICLCLISFVLGLGLLLLILGLTVFKAKKPTTTVDSVTLSDVEFSIDALRLRVSLNLTLDTDVTVRNPNRVSFKYTNSTCYLRYRGNDVGVVPIPAGRIGARDSRGLNVSLTLMADRLLSNSEFYSDVVSGTLPLQTYIRISGKVRILFNIHVVTYSTCDLVIDLSDRSVANQTCHYKSKL</sequence>
<dbReference type="InterPro" id="IPR004864">
    <property type="entry name" value="LEA_2"/>
</dbReference>
<proteinExistence type="predicted"/>
<feature type="transmembrane region" description="Helical" evidence="1">
    <location>
        <begin position="30"/>
        <end position="54"/>
    </location>
</feature>
<dbReference type="Gene3D" id="2.60.40.1820">
    <property type="match status" value="1"/>
</dbReference>
<protein>
    <recommendedName>
        <fullName evidence="2">Late embryogenesis abundant protein LEA-2 subgroup domain-containing protein</fullName>
    </recommendedName>
</protein>
<evidence type="ECO:0000313" key="4">
    <source>
        <dbReference type="Proteomes" id="UP000250235"/>
    </source>
</evidence>
<dbReference type="AlphaFoldDB" id="A0A2Z7BRD8"/>
<dbReference type="Proteomes" id="UP000250235">
    <property type="component" value="Unassembled WGS sequence"/>
</dbReference>
<keyword evidence="4" id="KW-1185">Reference proteome</keyword>
<evidence type="ECO:0000259" key="2">
    <source>
        <dbReference type="Pfam" id="PF03168"/>
    </source>
</evidence>
<feature type="domain" description="Late embryogenesis abundant protein LEA-2 subgroup" evidence="2">
    <location>
        <begin position="92"/>
        <end position="177"/>
    </location>
</feature>
<keyword evidence="1" id="KW-0472">Membrane</keyword>
<dbReference type="Pfam" id="PF03168">
    <property type="entry name" value="LEA_2"/>
    <property type="match status" value="1"/>
</dbReference>
<reference evidence="3 4" key="1">
    <citation type="journal article" date="2015" name="Proc. Natl. Acad. Sci. U.S.A.">
        <title>The resurrection genome of Boea hygrometrica: A blueprint for survival of dehydration.</title>
        <authorList>
            <person name="Xiao L."/>
            <person name="Yang G."/>
            <person name="Zhang L."/>
            <person name="Yang X."/>
            <person name="Zhao S."/>
            <person name="Ji Z."/>
            <person name="Zhou Q."/>
            <person name="Hu M."/>
            <person name="Wang Y."/>
            <person name="Chen M."/>
            <person name="Xu Y."/>
            <person name="Jin H."/>
            <person name="Xiao X."/>
            <person name="Hu G."/>
            <person name="Bao F."/>
            <person name="Hu Y."/>
            <person name="Wan P."/>
            <person name="Li L."/>
            <person name="Deng X."/>
            <person name="Kuang T."/>
            <person name="Xiang C."/>
            <person name="Zhu J.K."/>
            <person name="Oliver M.J."/>
            <person name="He Y."/>
        </authorList>
    </citation>
    <scope>NUCLEOTIDE SEQUENCE [LARGE SCALE GENOMIC DNA]</scope>
    <source>
        <strain evidence="4">cv. XS01</strain>
    </source>
</reference>
<gene>
    <name evidence="3" type="ORF">F511_14216</name>
</gene>
<dbReference type="InterPro" id="IPR055301">
    <property type="entry name" value="Lea14-like_2"/>
</dbReference>
<keyword evidence="1" id="KW-0812">Transmembrane</keyword>
<dbReference type="OrthoDB" id="1929523at2759"/>
<evidence type="ECO:0000256" key="1">
    <source>
        <dbReference type="SAM" id="Phobius"/>
    </source>
</evidence>
<organism evidence="3 4">
    <name type="scientific">Dorcoceras hygrometricum</name>
    <dbReference type="NCBI Taxonomy" id="472368"/>
    <lineage>
        <taxon>Eukaryota</taxon>
        <taxon>Viridiplantae</taxon>
        <taxon>Streptophyta</taxon>
        <taxon>Embryophyta</taxon>
        <taxon>Tracheophyta</taxon>
        <taxon>Spermatophyta</taxon>
        <taxon>Magnoliopsida</taxon>
        <taxon>eudicotyledons</taxon>
        <taxon>Gunneridae</taxon>
        <taxon>Pentapetalae</taxon>
        <taxon>asterids</taxon>
        <taxon>lamiids</taxon>
        <taxon>Lamiales</taxon>
        <taxon>Gesneriaceae</taxon>
        <taxon>Didymocarpoideae</taxon>
        <taxon>Trichosporeae</taxon>
        <taxon>Loxocarpinae</taxon>
        <taxon>Dorcoceras</taxon>
    </lineage>
</organism>
<accession>A0A2Z7BRD8</accession>
<dbReference type="SUPFAM" id="SSF117070">
    <property type="entry name" value="LEA14-like"/>
    <property type="match status" value="1"/>
</dbReference>
<keyword evidence="1" id="KW-1133">Transmembrane helix</keyword>
<name>A0A2Z7BRD8_9LAMI</name>
<dbReference type="PANTHER" id="PTHR31852">
    <property type="entry name" value="LATE EMBRYOGENESIS ABUNDANT (LEA) HYDROXYPROLINE-RICH GLYCOPROTEIN FAMILY"/>
    <property type="match status" value="1"/>
</dbReference>